<dbReference type="SUPFAM" id="SSF53474">
    <property type="entry name" value="alpha/beta-Hydrolases"/>
    <property type="match status" value="1"/>
</dbReference>
<accession>A0A934VZZ2</accession>
<feature type="region of interest" description="Disordered" evidence="5">
    <location>
        <begin position="1"/>
        <end position="118"/>
    </location>
</feature>
<evidence type="ECO:0000259" key="6">
    <source>
        <dbReference type="Pfam" id="PF07167"/>
    </source>
</evidence>
<dbReference type="GO" id="GO:0016746">
    <property type="term" value="F:acyltransferase activity"/>
    <property type="evidence" value="ECO:0007669"/>
    <property type="project" value="UniProtKB-KW"/>
</dbReference>
<dbReference type="Gene3D" id="3.40.50.1820">
    <property type="entry name" value="alpha/beta hydrolase"/>
    <property type="match status" value="1"/>
</dbReference>
<feature type="compositionally biased region" description="Low complexity" evidence="5">
    <location>
        <begin position="32"/>
        <end position="66"/>
    </location>
</feature>
<evidence type="ECO:0000256" key="4">
    <source>
        <dbReference type="ARBA" id="ARBA00023315"/>
    </source>
</evidence>
<dbReference type="PANTHER" id="PTHR36837:SF5">
    <property type="entry name" value="POLY-3-HYDROXYBUTYRATE SYNTHASE"/>
    <property type="match status" value="1"/>
</dbReference>
<dbReference type="GO" id="GO:0042619">
    <property type="term" value="P:poly-hydroxybutyrate biosynthetic process"/>
    <property type="evidence" value="ECO:0007669"/>
    <property type="project" value="InterPro"/>
</dbReference>
<reference evidence="7" key="1">
    <citation type="submission" date="2021-01" db="EMBL/GenBank/DDBJ databases">
        <title>Paracoccus amoyensis sp. nov., isolated from the surface seawater along the coast of Xiamen Island, China.</title>
        <authorList>
            <person name="Lyu L."/>
        </authorList>
    </citation>
    <scope>NUCLEOTIDE SEQUENCE</scope>
    <source>
        <strain evidence="7">MJ17</strain>
    </source>
</reference>
<evidence type="ECO:0000313" key="8">
    <source>
        <dbReference type="Proteomes" id="UP000640485"/>
    </source>
</evidence>
<keyword evidence="3" id="KW-0808">Transferase</keyword>
<feature type="compositionally biased region" description="Low complexity" evidence="5">
    <location>
        <begin position="74"/>
        <end position="86"/>
    </location>
</feature>
<keyword evidence="2" id="KW-0963">Cytoplasm</keyword>
<proteinExistence type="predicted"/>
<evidence type="ECO:0000256" key="3">
    <source>
        <dbReference type="ARBA" id="ARBA00022679"/>
    </source>
</evidence>
<keyword evidence="8" id="KW-1185">Reference proteome</keyword>
<dbReference type="EMBL" id="JAEPRQ010000001">
    <property type="protein sequence ID" value="MBK4215309.1"/>
    <property type="molecule type" value="Genomic_DNA"/>
</dbReference>
<dbReference type="Proteomes" id="UP000640485">
    <property type="component" value="Unassembled WGS sequence"/>
</dbReference>
<dbReference type="InterPro" id="IPR051321">
    <property type="entry name" value="PHA/PHB_synthase"/>
</dbReference>
<dbReference type="InterPro" id="IPR010963">
    <property type="entry name" value="PHA_synth_I"/>
</dbReference>
<evidence type="ECO:0000256" key="5">
    <source>
        <dbReference type="SAM" id="MobiDB-lite"/>
    </source>
</evidence>
<keyword evidence="4" id="KW-0012">Acyltransferase</keyword>
<sequence>MARSSRKSDPASTVQGGTKETLEKQAKVAPKGSATTAAKGSATKVVTASARKPKASSTTKKPTTAAEKPKPARRATAPAKNAAGAKETGEKSLHAAASTTSGRIKPNPDRVAEDSLNAGAAKPAAQKLAENVERIEALGSRLIAAMSERSMPNPGVEGPGTEFFLHTANAWMKTLTEQPSRILEQQVNFWGETLKNYAGAQMGMARGRLVVPENEADEGATDKRFSNALWKSHPYFSFVRKQYLINAKAIQDAVGDLDLSDEVARRRVDWLTKQVIDMMSPTNFLATNPDALERAVATEGESLVKGLENLVRDVEMNGGEMVVSLADRDAFTVGENIGTSEGAVVHRTPMLELLQYKPATDKVHALPLLIFPPWINKFYILDLKPQNSLIRWLVEQGHSVFVVSWKNPDSSYAEVGMEEYVKSYLDVIGKVLEQTGQKKLNAVGYCIAGTTLSLTLSLMKQRGMDQVASATFFTTLTDFSDQGEFVSFLQDDFVNGIAEEVERHGLMRAQLMSRTMSFLRANDLVWGPAIRSYMMGEAPPAFDLLFWNGDSTNLPGKMALQYLKGLCQQNAFAGEGFELLGHKLHLSDVTIPLCSVACESDHIAPWKDCWRGVAQMGSRDKTFILSESGHIAGIVNPPSKKKYGHYIGGKGFADGYQSWRESSSFSDGSWWPHWGEWLASRAGQMIAARDPGTGLEPAPGSYVHERAI</sequence>
<evidence type="ECO:0000256" key="2">
    <source>
        <dbReference type="ARBA" id="ARBA00022490"/>
    </source>
</evidence>
<dbReference type="InterPro" id="IPR029058">
    <property type="entry name" value="AB_hydrolase_fold"/>
</dbReference>
<dbReference type="GO" id="GO:0005737">
    <property type="term" value="C:cytoplasm"/>
    <property type="evidence" value="ECO:0007669"/>
    <property type="project" value="UniProtKB-SubCell"/>
</dbReference>
<evidence type="ECO:0000313" key="7">
    <source>
        <dbReference type="EMBL" id="MBK4215309.1"/>
    </source>
</evidence>
<feature type="domain" description="Poly-beta-hydroxybutyrate polymerase N-terminal" evidence="6">
    <location>
        <begin position="222"/>
        <end position="393"/>
    </location>
</feature>
<gene>
    <name evidence="7" type="primary">phaC</name>
    <name evidence="7" type="ORF">JJJ17_05145</name>
</gene>
<protein>
    <submittedName>
        <fullName evidence="7">Class I poly(R)-hydroxyalkanoic acid synthase</fullName>
    </submittedName>
</protein>
<dbReference type="NCBIfam" id="TIGR01838">
    <property type="entry name" value="PHA_synth_I"/>
    <property type="match status" value="1"/>
</dbReference>
<dbReference type="PANTHER" id="PTHR36837">
    <property type="entry name" value="POLY(3-HYDROXYALKANOATE) POLYMERASE SUBUNIT PHAC"/>
    <property type="match status" value="1"/>
</dbReference>
<dbReference type="InterPro" id="IPR010941">
    <property type="entry name" value="PhaC_N"/>
</dbReference>
<name>A0A934VZZ2_9RHOB</name>
<comment type="subcellular location">
    <subcellularLocation>
        <location evidence="1">Cytoplasm</location>
    </subcellularLocation>
</comment>
<organism evidence="7 8">
    <name type="scientific">Paracoccus caeni</name>
    <dbReference type="NCBI Taxonomy" id="657651"/>
    <lineage>
        <taxon>Bacteria</taxon>
        <taxon>Pseudomonadati</taxon>
        <taxon>Pseudomonadota</taxon>
        <taxon>Alphaproteobacteria</taxon>
        <taxon>Rhodobacterales</taxon>
        <taxon>Paracoccaceae</taxon>
        <taxon>Paracoccus</taxon>
    </lineage>
</organism>
<comment type="caution">
    <text evidence="7">The sequence shown here is derived from an EMBL/GenBank/DDBJ whole genome shotgun (WGS) entry which is preliminary data.</text>
</comment>
<dbReference type="Pfam" id="PF07167">
    <property type="entry name" value="PhaC_N"/>
    <property type="match status" value="1"/>
</dbReference>
<dbReference type="AlphaFoldDB" id="A0A934VZZ2"/>
<evidence type="ECO:0000256" key="1">
    <source>
        <dbReference type="ARBA" id="ARBA00004496"/>
    </source>
</evidence>